<gene>
    <name evidence="3" type="ORF">BGW36DRAFT_355361</name>
</gene>
<accession>A0AAD4KYP3</accession>
<evidence type="ECO:0000313" key="4">
    <source>
        <dbReference type="Proteomes" id="UP001201262"/>
    </source>
</evidence>
<dbReference type="AlphaFoldDB" id="A0AAD4KYP3"/>
<keyword evidence="2" id="KW-0472">Membrane</keyword>
<dbReference type="EMBL" id="JAJTJA010000002">
    <property type="protein sequence ID" value="KAH8703975.1"/>
    <property type="molecule type" value="Genomic_DNA"/>
</dbReference>
<organism evidence="3 4">
    <name type="scientific">Talaromyces proteolyticus</name>
    <dbReference type="NCBI Taxonomy" id="1131652"/>
    <lineage>
        <taxon>Eukaryota</taxon>
        <taxon>Fungi</taxon>
        <taxon>Dikarya</taxon>
        <taxon>Ascomycota</taxon>
        <taxon>Pezizomycotina</taxon>
        <taxon>Eurotiomycetes</taxon>
        <taxon>Eurotiomycetidae</taxon>
        <taxon>Eurotiales</taxon>
        <taxon>Trichocomaceae</taxon>
        <taxon>Talaromyces</taxon>
        <taxon>Talaromyces sect. Bacilispori</taxon>
    </lineage>
</organism>
<evidence type="ECO:0000313" key="3">
    <source>
        <dbReference type="EMBL" id="KAH8703975.1"/>
    </source>
</evidence>
<dbReference type="Proteomes" id="UP001201262">
    <property type="component" value="Unassembled WGS sequence"/>
</dbReference>
<feature type="transmembrane region" description="Helical" evidence="2">
    <location>
        <begin position="57"/>
        <end position="80"/>
    </location>
</feature>
<name>A0AAD4KYP3_9EURO</name>
<comment type="similarity">
    <text evidence="1">Belongs to the ustYa family.</text>
</comment>
<dbReference type="PANTHER" id="PTHR33365:SF14">
    <property type="entry name" value="TAT PATHWAY SIGNAL SEQUENCE"/>
    <property type="match status" value="1"/>
</dbReference>
<dbReference type="InterPro" id="IPR021765">
    <property type="entry name" value="UstYa-like"/>
</dbReference>
<protein>
    <recommendedName>
        <fullName evidence="5">Cyclochlorotine biosynthesis protein O</fullName>
    </recommendedName>
</protein>
<evidence type="ECO:0000256" key="2">
    <source>
        <dbReference type="SAM" id="Phobius"/>
    </source>
</evidence>
<dbReference type="GO" id="GO:0043386">
    <property type="term" value="P:mycotoxin biosynthetic process"/>
    <property type="evidence" value="ECO:0007669"/>
    <property type="project" value="InterPro"/>
</dbReference>
<keyword evidence="4" id="KW-1185">Reference proteome</keyword>
<proteinExistence type="inferred from homology"/>
<keyword evidence="2" id="KW-1133">Transmembrane helix</keyword>
<evidence type="ECO:0008006" key="5">
    <source>
        <dbReference type="Google" id="ProtNLM"/>
    </source>
</evidence>
<dbReference type="GeneID" id="70243923"/>
<dbReference type="Pfam" id="PF11807">
    <property type="entry name" value="UstYa"/>
    <property type="match status" value="1"/>
</dbReference>
<keyword evidence="2" id="KW-0812">Transmembrane</keyword>
<dbReference type="PANTHER" id="PTHR33365">
    <property type="entry name" value="YALI0B05434P"/>
    <property type="match status" value="1"/>
</dbReference>
<comment type="caution">
    <text evidence="3">The sequence shown here is derived from an EMBL/GenBank/DDBJ whole genome shotgun (WGS) entry which is preliminary data.</text>
</comment>
<reference evidence="3" key="1">
    <citation type="submission" date="2021-12" db="EMBL/GenBank/DDBJ databases">
        <title>Convergent genome expansion in fungi linked to evolution of root-endophyte symbiosis.</title>
        <authorList>
            <consortium name="DOE Joint Genome Institute"/>
            <person name="Ke Y.-H."/>
            <person name="Bonito G."/>
            <person name="Liao H.-L."/>
            <person name="Looney B."/>
            <person name="Rojas-Flechas A."/>
            <person name="Nash J."/>
            <person name="Hameed K."/>
            <person name="Schadt C."/>
            <person name="Martin F."/>
            <person name="Crous P.W."/>
            <person name="Miettinen O."/>
            <person name="Magnuson J.K."/>
            <person name="Labbe J."/>
            <person name="Jacobson D."/>
            <person name="Doktycz M.J."/>
            <person name="Veneault-Fourrey C."/>
            <person name="Kuo A."/>
            <person name="Mondo S."/>
            <person name="Calhoun S."/>
            <person name="Riley R."/>
            <person name="Ohm R."/>
            <person name="LaButti K."/>
            <person name="Andreopoulos B."/>
            <person name="Pangilinan J."/>
            <person name="Nolan M."/>
            <person name="Tritt A."/>
            <person name="Clum A."/>
            <person name="Lipzen A."/>
            <person name="Daum C."/>
            <person name="Barry K."/>
            <person name="Grigoriev I.V."/>
            <person name="Vilgalys R."/>
        </authorList>
    </citation>
    <scope>NUCLEOTIDE SEQUENCE</scope>
    <source>
        <strain evidence="3">PMI_201</strain>
    </source>
</reference>
<sequence>MSSAYHKWTRRFYRWPSEQRDSSDEDESQYLTGKHIEPYPPQYDHHTIRSWGYIRGLSASAIVVANVLLFLTTTVILFMFKQTPYSEMDISAYSPLYDRLNIYRSEVHNNFTIYWPDNKPSIFQQRPSPEVDKAWERISSTESIALNADEVRRIGYDPAATWPAPKAEFGEGVYYGVIDVFHQLHCLDILRRTAWPEYYGDMRKNKKYTPIKWEDHLLHCTYVLMRSLTCHADMEVIIGQKFEGWPGLNLNFASTKQCRNFEEILEWKEANTIHQRTPWSVYPEEPIIEQSPEGVLTPYGNHMGLEDWVNSQGIELEIPSGLEWQPTKSNYHERPGHGHH</sequence>
<evidence type="ECO:0000256" key="1">
    <source>
        <dbReference type="ARBA" id="ARBA00035112"/>
    </source>
</evidence>
<dbReference type="RefSeq" id="XP_046076993.1">
    <property type="nucleotide sequence ID" value="XM_046213636.1"/>
</dbReference>